<evidence type="ECO:0000313" key="1">
    <source>
        <dbReference type="EMBL" id="GAA4127802.1"/>
    </source>
</evidence>
<evidence type="ECO:0000313" key="2">
    <source>
        <dbReference type="Proteomes" id="UP001501495"/>
    </source>
</evidence>
<dbReference type="RefSeq" id="WP_344735138.1">
    <property type="nucleotide sequence ID" value="NZ_BAAAZH010000031.1"/>
</dbReference>
<proteinExistence type="predicted"/>
<sequence>MRADSTLRASISAGLAGVVVAVVAVAAILTGGGVSGPAWADGPGDCPPGTGWNGDLGACIAITIPGQSPGSSPNPGGGGSAPAECHNQDGSVVPCSKNGLSWWANPHWCYAEPQNPQPTADDPVWAANNITPADGQFWTCSTCAAGSNTCTGQVWWVANGTQPVDPVAVATTLQATLPYELGNAKIAPPPTYHTYISYKNWLWVPSGQWHAVTGSQSQNGATVTLTATPSYTQWDMGNGDTVSCVGPGREWVTGMPEDAPTNCSYAYDEMKDPEGDTWTVSARINYTLAWTCTGNCGGLTGGDLPAVLAAAGNTTSITVYQRQTVVTR</sequence>
<reference evidence="2" key="1">
    <citation type="journal article" date="2019" name="Int. J. Syst. Evol. Microbiol.">
        <title>The Global Catalogue of Microorganisms (GCM) 10K type strain sequencing project: providing services to taxonomists for standard genome sequencing and annotation.</title>
        <authorList>
            <consortium name="The Broad Institute Genomics Platform"/>
            <consortium name="The Broad Institute Genome Sequencing Center for Infectious Disease"/>
            <person name="Wu L."/>
            <person name="Ma J."/>
        </authorList>
    </citation>
    <scope>NUCLEOTIDE SEQUENCE [LARGE SCALE GENOMIC DNA]</scope>
    <source>
        <strain evidence="2">JCM 16703</strain>
    </source>
</reference>
<dbReference type="Proteomes" id="UP001501495">
    <property type="component" value="Unassembled WGS sequence"/>
</dbReference>
<comment type="caution">
    <text evidence="1">The sequence shown here is derived from an EMBL/GenBank/DDBJ whole genome shotgun (WGS) entry which is preliminary data.</text>
</comment>
<protein>
    <submittedName>
        <fullName evidence="1">Uncharacterized protein</fullName>
    </submittedName>
</protein>
<accession>A0ABP7XY22</accession>
<organism evidence="1 2">
    <name type="scientific">Nocardioides fonticola</name>
    <dbReference type="NCBI Taxonomy" id="450363"/>
    <lineage>
        <taxon>Bacteria</taxon>
        <taxon>Bacillati</taxon>
        <taxon>Actinomycetota</taxon>
        <taxon>Actinomycetes</taxon>
        <taxon>Propionibacteriales</taxon>
        <taxon>Nocardioidaceae</taxon>
        <taxon>Nocardioides</taxon>
    </lineage>
</organism>
<name>A0ABP7XY22_9ACTN</name>
<gene>
    <name evidence="1" type="ORF">GCM10022215_38670</name>
</gene>
<dbReference type="EMBL" id="BAAAZH010000031">
    <property type="protein sequence ID" value="GAA4127802.1"/>
    <property type="molecule type" value="Genomic_DNA"/>
</dbReference>
<keyword evidence="2" id="KW-1185">Reference proteome</keyword>